<dbReference type="InterPro" id="IPR036388">
    <property type="entry name" value="WH-like_DNA-bd_sf"/>
</dbReference>
<dbReference type="AlphaFoldDB" id="A0A916QG03"/>
<protein>
    <submittedName>
        <fullName evidence="1">Uncharacterized protein</fullName>
    </submittedName>
</protein>
<reference evidence="1" key="1">
    <citation type="submission" date="2020-08" db="EMBL/GenBank/DDBJ databases">
        <authorList>
            <person name="Uke A."/>
            <person name="Chhe C."/>
            <person name="Baramee S."/>
            <person name="Kosugi A."/>
        </authorList>
    </citation>
    <scope>NUCLEOTIDE SEQUENCE</scope>
    <source>
        <strain evidence="1">DA-C8</strain>
    </source>
</reference>
<evidence type="ECO:0000313" key="1">
    <source>
        <dbReference type="EMBL" id="GFR37831.1"/>
    </source>
</evidence>
<name>A0A916QG03_9BACL</name>
<gene>
    <name evidence="1" type="ORF">PRECH8_11270</name>
</gene>
<dbReference type="Gene3D" id="1.10.10.10">
    <property type="entry name" value="Winged helix-like DNA-binding domain superfamily/Winged helix DNA-binding domain"/>
    <property type="match status" value="1"/>
</dbReference>
<comment type="caution">
    <text evidence="1">The sequence shown here is derived from an EMBL/GenBank/DDBJ whole genome shotgun (WGS) entry which is preliminary data.</text>
</comment>
<dbReference type="EMBL" id="BMAQ01000007">
    <property type="protein sequence ID" value="GFR37831.1"/>
    <property type="molecule type" value="Genomic_DNA"/>
</dbReference>
<keyword evidence="2" id="KW-1185">Reference proteome</keyword>
<reference evidence="1" key="2">
    <citation type="journal article" date="2021" name="Data Brief">
        <title>Draft genome sequence data of the facultative, thermophilic, xylanolytic bacterium Paenibacillus sp. strain DA-C8.</title>
        <authorList>
            <person name="Chhe C."/>
            <person name="Uke A."/>
            <person name="Baramee S."/>
            <person name="Ungkulpasvich U."/>
            <person name="Tachaapaikoon C."/>
            <person name="Pason P."/>
            <person name="Waeonukul R."/>
            <person name="Ratanakhanokchai K."/>
            <person name="Kosugi A."/>
        </authorList>
    </citation>
    <scope>NUCLEOTIDE SEQUENCE</scope>
    <source>
        <strain evidence="1">DA-C8</strain>
    </source>
</reference>
<dbReference type="InterPro" id="IPR036390">
    <property type="entry name" value="WH_DNA-bd_sf"/>
</dbReference>
<proteinExistence type="predicted"/>
<dbReference type="Proteomes" id="UP000654993">
    <property type="component" value="Unassembled WGS sequence"/>
</dbReference>
<accession>A0A916QG03</accession>
<sequence length="55" mass="6163">MNEPVVGSFKWMKSLNRSLILNTIRTHGEVSRAEIAKITKLTPPNGHQYRRGTAG</sequence>
<dbReference type="SUPFAM" id="SSF46785">
    <property type="entry name" value="Winged helix' DNA-binding domain"/>
    <property type="match status" value="1"/>
</dbReference>
<dbReference type="RefSeq" id="WP_200966106.1">
    <property type="nucleotide sequence ID" value="NZ_BMAQ01000007.1"/>
</dbReference>
<evidence type="ECO:0000313" key="2">
    <source>
        <dbReference type="Proteomes" id="UP000654993"/>
    </source>
</evidence>
<organism evidence="1 2">
    <name type="scientific">Insulibacter thermoxylanivorax</name>
    <dbReference type="NCBI Taxonomy" id="2749268"/>
    <lineage>
        <taxon>Bacteria</taxon>
        <taxon>Bacillati</taxon>
        <taxon>Bacillota</taxon>
        <taxon>Bacilli</taxon>
        <taxon>Bacillales</taxon>
        <taxon>Paenibacillaceae</taxon>
        <taxon>Insulibacter</taxon>
    </lineage>
</organism>